<comment type="similarity">
    <text evidence="8 9">Belongs to the TrpA family.</text>
</comment>
<dbReference type="InterPro" id="IPR013785">
    <property type="entry name" value="Aldolase_TIM"/>
</dbReference>
<keyword evidence="5 8" id="KW-0057">Aromatic amino acid biosynthesis</keyword>
<evidence type="ECO:0000256" key="2">
    <source>
        <dbReference type="ARBA" id="ARBA00011270"/>
    </source>
</evidence>
<evidence type="ECO:0000256" key="9">
    <source>
        <dbReference type="RuleBase" id="RU003662"/>
    </source>
</evidence>
<evidence type="ECO:0000256" key="7">
    <source>
        <dbReference type="ARBA" id="ARBA00049047"/>
    </source>
</evidence>
<dbReference type="EMBL" id="RSDO01000001">
    <property type="protein sequence ID" value="RRR55602.1"/>
    <property type="molecule type" value="Genomic_DNA"/>
</dbReference>
<dbReference type="InterPro" id="IPR011060">
    <property type="entry name" value="RibuloseP-bd_barrel"/>
</dbReference>
<evidence type="ECO:0000256" key="1">
    <source>
        <dbReference type="ARBA" id="ARBA00004733"/>
    </source>
</evidence>
<dbReference type="GO" id="GO:0004834">
    <property type="term" value="F:tryptophan synthase activity"/>
    <property type="evidence" value="ECO:0007669"/>
    <property type="project" value="UniProtKB-UniRule"/>
</dbReference>
<dbReference type="HAMAP" id="MF_00131">
    <property type="entry name" value="Trp_synth_alpha"/>
    <property type="match status" value="1"/>
</dbReference>
<dbReference type="GO" id="GO:0005829">
    <property type="term" value="C:cytosol"/>
    <property type="evidence" value="ECO:0007669"/>
    <property type="project" value="TreeGrafter"/>
</dbReference>
<feature type="active site" description="Proton acceptor" evidence="8">
    <location>
        <position position="63"/>
    </location>
</feature>
<evidence type="ECO:0000256" key="3">
    <source>
        <dbReference type="ARBA" id="ARBA00022605"/>
    </source>
</evidence>
<dbReference type="NCBIfam" id="TIGR00262">
    <property type="entry name" value="trpA"/>
    <property type="match status" value="1"/>
</dbReference>
<keyword evidence="3 8" id="KW-0028">Amino-acid biosynthesis</keyword>
<protein>
    <recommendedName>
        <fullName evidence="8">Tryptophan synthase alpha chain</fullName>
        <ecNumber evidence="8">4.2.1.20</ecNumber>
    </recommendedName>
</protein>
<comment type="caution">
    <text evidence="10">The sequence shown here is derived from an EMBL/GenBank/DDBJ whole genome shotgun (WGS) entry which is preliminary data.</text>
</comment>
<evidence type="ECO:0000256" key="4">
    <source>
        <dbReference type="ARBA" id="ARBA00022822"/>
    </source>
</evidence>
<name>A0A426TJ47_STRSU</name>
<dbReference type="UniPathway" id="UPA00035">
    <property type="reaction ID" value="UER00044"/>
</dbReference>
<dbReference type="RefSeq" id="WP_105110328.1">
    <property type="nucleotide sequence ID" value="NZ_POIG01000116.1"/>
</dbReference>
<organism evidence="10 11">
    <name type="scientific">Streptococcus suis</name>
    <dbReference type="NCBI Taxonomy" id="1307"/>
    <lineage>
        <taxon>Bacteria</taxon>
        <taxon>Bacillati</taxon>
        <taxon>Bacillota</taxon>
        <taxon>Bacilli</taxon>
        <taxon>Lactobacillales</taxon>
        <taxon>Streptococcaceae</taxon>
        <taxon>Streptococcus</taxon>
    </lineage>
</organism>
<reference evidence="10 11" key="1">
    <citation type="submission" date="2018-11" db="EMBL/GenBank/DDBJ databases">
        <authorList>
            <person name="Stevens M.J."/>
            <person name="Cernela N."/>
            <person name="Spoerry Serrano N."/>
            <person name="Schmitt S."/>
            <person name="Schrenzel J."/>
            <person name="Stephan R."/>
        </authorList>
    </citation>
    <scope>NUCLEOTIDE SEQUENCE [LARGE SCALE GENOMIC DNA]</scope>
    <source>
        <strain evidence="10 11">PP422</strain>
    </source>
</reference>
<comment type="function">
    <text evidence="8">The alpha subunit is responsible for the aldol cleavage of indoleglycerol phosphate to indole and glyceraldehyde 3-phosphate.</text>
</comment>
<comment type="pathway">
    <text evidence="1 8">Amino-acid biosynthesis; L-tryptophan biosynthesis; L-tryptophan from chorismate: step 5/5.</text>
</comment>
<sequence>MTKILEKHLRNIKENGKGIFLPYIMAGDHEKGLDGLFETIDFLEQAGVSAIEIGVPFSDPVADGPVIEEAGQRSLAKGVHLLDIIKQLQGQASQVPLILMTYFNPVFQYGLDQFFRDLETTSVKGLIIPDLPYEHEDILRPYLEKSDLCLIRLVSLTTGTDRQQELVQDAEGFVYAVAINGVTGKSNQYREDLDGHLKRLRALSPIPVLTGFGVSSQEDILRFNRVSDGVIMGSKIVKGLHEGEIEEIRQLVAFGSRVEK</sequence>
<evidence type="ECO:0000256" key="5">
    <source>
        <dbReference type="ARBA" id="ARBA00023141"/>
    </source>
</evidence>
<dbReference type="Pfam" id="PF00290">
    <property type="entry name" value="Trp_syntA"/>
    <property type="match status" value="1"/>
</dbReference>
<dbReference type="InterPro" id="IPR018204">
    <property type="entry name" value="Trp_synthase_alpha_AS"/>
</dbReference>
<reference evidence="10 11" key="2">
    <citation type="submission" date="2018-12" db="EMBL/GenBank/DDBJ databases">
        <title>Whole-genome sequences of fifteen clinical Streptococcus suis strains isolated from pigs between 2006 and 2018.</title>
        <authorList>
            <person name="Stevens M.J.A."/>
            <person name="Cernela N."/>
            <person name="Spoerry Serrano N."/>
            <person name="Schmitt S."/>
            <person name="Schrenzel J."/>
            <person name="Stephan R."/>
        </authorList>
    </citation>
    <scope>NUCLEOTIDE SEQUENCE [LARGE SCALE GENOMIC DNA]</scope>
    <source>
        <strain evidence="10 11">PP422</strain>
    </source>
</reference>
<proteinExistence type="inferred from homology"/>
<dbReference type="CDD" id="cd04724">
    <property type="entry name" value="Tryptophan_synthase_alpha"/>
    <property type="match status" value="1"/>
</dbReference>
<dbReference type="AlphaFoldDB" id="A0A426TJ47"/>
<dbReference type="SUPFAM" id="SSF51366">
    <property type="entry name" value="Ribulose-phoshate binding barrel"/>
    <property type="match status" value="1"/>
</dbReference>
<comment type="catalytic activity">
    <reaction evidence="7 8">
        <text>(1S,2R)-1-C-(indol-3-yl)glycerol 3-phosphate + L-serine = D-glyceraldehyde 3-phosphate + L-tryptophan + H2O</text>
        <dbReference type="Rhea" id="RHEA:10532"/>
        <dbReference type="ChEBI" id="CHEBI:15377"/>
        <dbReference type="ChEBI" id="CHEBI:33384"/>
        <dbReference type="ChEBI" id="CHEBI:57912"/>
        <dbReference type="ChEBI" id="CHEBI:58866"/>
        <dbReference type="ChEBI" id="CHEBI:59776"/>
        <dbReference type="EC" id="4.2.1.20"/>
    </reaction>
</comment>
<evidence type="ECO:0000313" key="10">
    <source>
        <dbReference type="EMBL" id="RRR55602.1"/>
    </source>
</evidence>
<accession>A0A426TJ47</accession>
<evidence type="ECO:0000256" key="6">
    <source>
        <dbReference type="ARBA" id="ARBA00023239"/>
    </source>
</evidence>
<feature type="active site" description="Proton acceptor" evidence="8">
    <location>
        <position position="52"/>
    </location>
</feature>
<dbReference type="Proteomes" id="UP000274117">
    <property type="component" value="Unassembled WGS sequence"/>
</dbReference>
<evidence type="ECO:0000256" key="8">
    <source>
        <dbReference type="HAMAP-Rule" id="MF_00131"/>
    </source>
</evidence>
<evidence type="ECO:0000313" key="11">
    <source>
        <dbReference type="Proteomes" id="UP000274117"/>
    </source>
</evidence>
<keyword evidence="4 8" id="KW-0822">Tryptophan biosynthesis</keyword>
<comment type="subunit">
    <text evidence="2 8">Tetramer of two alpha and two beta chains.</text>
</comment>
<dbReference type="Gene3D" id="3.20.20.70">
    <property type="entry name" value="Aldolase class I"/>
    <property type="match status" value="1"/>
</dbReference>
<dbReference type="PANTHER" id="PTHR43406:SF1">
    <property type="entry name" value="TRYPTOPHAN SYNTHASE ALPHA CHAIN, CHLOROPLASTIC"/>
    <property type="match status" value="1"/>
</dbReference>
<dbReference type="EC" id="4.2.1.20" evidence="8"/>
<dbReference type="InterPro" id="IPR002028">
    <property type="entry name" value="Trp_synthase_suA"/>
</dbReference>
<dbReference type="PROSITE" id="PS00167">
    <property type="entry name" value="TRP_SYNTHASE_ALPHA"/>
    <property type="match status" value="1"/>
</dbReference>
<dbReference type="PANTHER" id="PTHR43406">
    <property type="entry name" value="TRYPTOPHAN SYNTHASE, ALPHA CHAIN"/>
    <property type="match status" value="1"/>
</dbReference>
<gene>
    <name evidence="8" type="primary">trpA</name>
    <name evidence="10" type="ORF">EI998_00810</name>
</gene>
<keyword evidence="6 8" id="KW-0456">Lyase</keyword>